<organism evidence="3 4">
    <name type="scientific">Malus baccata</name>
    <name type="common">Siberian crab apple</name>
    <name type="synonym">Pyrus baccata</name>
    <dbReference type="NCBI Taxonomy" id="106549"/>
    <lineage>
        <taxon>Eukaryota</taxon>
        <taxon>Viridiplantae</taxon>
        <taxon>Streptophyta</taxon>
        <taxon>Embryophyta</taxon>
        <taxon>Tracheophyta</taxon>
        <taxon>Spermatophyta</taxon>
        <taxon>Magnoliopsida</taxon>
        <taxon>eudicotyledons</taxon>
        <taxon>Gunneridae</taxon>
        <taxon>Pentapetalae</taxon>
        <taxon>rosids</taxon>
        <taxon>fabids</taxon>
        <taxon>Rosales</taxon>
        <taxon>Rosaceae</taxon>
        <taxon>Amygdaloideae</taxon>
        <taxon>Maleae</taxon>
        <taxon>Malus</taxon>
    </lineage>
</organism>
<feature type="coiled-coil region" evidence="1">
    <location>
        <begin position="87"/>
        <end position="114"/>
    </location>
</feature>
<sequence>MGTTGVLPITPLGPTVSTTPTSLTSSMTHHVLSTQQTHRRPQSSDEAEQSGEASSIHRERSQTKSWKAIPPEVKEVVLHELLRTEEVESLTSKVADLKEQIAAHQSQLAAQSSLMNQIRLALQISGIQFPDVEPPLATTSQAPNVATTPSAGDCEVEDYIF</sequence>
<feature type="compositionally biased region" description="Low complexity" evidence="2">
    <location>
        <begin position="10"/>
        <end position="28"/>
    </location>
</feature>
<reference evidence="3 4" key="1">
    <citation type="journal article" date="2019" name="G3 (Bethesda)">
        <title>Sequencing of a Wild Apple (Malus baccata) Genome Unravels the Differences Between Cultivated and Wild Apple Species Regarding Disease Resistance and Cold Tolerance.</title>
        <authorList>
            <person name="Chen X."/>
        </authorList>
    </citation>
    <scope>NUCLEOTIDE SEQUENCE [LARGE SCALE GENOMIC DNA]</scope>
    <source>
        <strain evidence="4">cv. Shandingzi</strain>
        <tissue evidence="3">Leaves</tissue>
    </source>
</reference>
<evidence type="ECO:0000313" key="4">
    <source>
        <dbReference type="Proteomes" id="UP000315295"/>
    </source>
</evidence>
<comment type="caution">
    <text evidence="3">The sequence shown here is derived from an EMBL/GenBank/DDBJ whole genome shotgun (WGS) entry which is preliminary data.</text>
</comment>
<evidence type="ECO:0000256" key="2">
    <source>
        <dbReference type="SAM" id="MobiDB-lite"/>
    </source>
</evidence>
<accession>A0A540LF97</accession>
<name>A0A540LF97_MALBA</name>
<protein>
    <submittedName>
        <fullName evidence="3">Uncharacterized protein</fullName>
    </submittedName>
</protein>
<feature type="region of interest" description="Disordered" evidence="2">
    <location>
        <begin position="1"/>
        <end position="67"/>
    </location>
</feature>
<keyword evidence="4" id="KW-1185">Reference proteome</keyword>
<gene>
    <name evidence="3" type="ORF">C1H46_029239</name>
</gene>
<evidence type="ECO:0000256" key="1">
    <source>
        <dbReference type="SAM" id="Coils"/>
    </source>
</evidence>
<evidence type="ECO:0000313" key="3">
    <source>
        <dbReference type="EMBL" id="TQD85151.1"/>
    </source>
</evidence>
<dbReference type="AlphaFoldDB" id="A0A540LF97"/>
<keyword evidence="1" id="KW-0175">Coiled coil</keyword>
<dbReference type="Proteomes" id="UP000315295">
    <property type="component" value="Unassembled WGS sequence"/>
</dbReference>
<proteinExistence type="predicted"/>
<dbReference type="EMBL" id="VIEB01000609">
    <property type="protein sequence ID" value="TQD85151.1"/>
    <property type="molecule type" value="Genomic_DNA"/>
</dbReference>